<keyword evidence="4" id="KW-1185">Reference proteome</keyword>
<dbReference type="InterPro" id="IPR056041">
    <property type="entry name" value="DUF7624"/>
</dbReference>
<dbReference type="EMBL" id="JAWDJO010000097">
    <property type="protein sequence ID" value="KAL1894095.1"/>
    <property type="molecule type" value="Genomic_DNA"/>
</dbReference>
<reference evidence="3 4" key="1">
    <citation type="journal article" date="2024" name="IMA Fungus">
        <title>IMA Genome - F19 : A genome assembly and annotation guide to empower mycologists, including annotated draft genome sequences of Ceratocystis pirilliformis, Diaporthe australafricana, Fusarium ophioides, Paecilomyces lecythidis, and Sporothrix stenoceras.</title>
        <authorList>
            <person name="Aylward J."/>
            <person name="Wilson A.M."/>
            <person name="Visagie C.M."/>
            <person name="Spraker J."/>
            <person name="Barnes I."/>
            <person name="Buitendag C."/>
            <person name="Ceriani C."/>
            <person name="Del Mar Angel L."/>
            <person name="du Plessis D."/>
            <person name="Fuchs T."/>
            <person name="Gasser K."/>
            <person name="Kramer D."/>
            <person name="Li W."/>
            <person name="Munsamy K."/>
            <person name="Piso A."/>
            <person name="Price J.L."/>
            <person name="Sonnekus B."/>
            <person name="Thomas C."/>
            <person name="van der Nest A."/>
            <person name="van Dijk A."/>
            <person name="van Heerden A."/>
            <person name="van Vuuren N."/>
            <person name="Yilmaz N."/>
            <person name="Duong T.A."/>
            <person name="van der Merwe N.A."/>
            <person name="Wingfield M.J."/>
            <person name="Wingfield B.D."/>
        </authorList>
    </citation>
    <scope>NUCLEOTIDE SEQUENCE [LARGE SCALE GENOMIC DNA]</scope>
    <source>
        <strain evidence="3 4">CMW 12675</strain>
    </source>
</reference>
<feature type="compositionally biased region" description="Basic and acidic residues" evidence="1">
    <location>
        <begin position="196"/>
        <end position="206"/>
    </location>
</feature>
<feature type="compositionally biased region" description="Basic and acidic residues" evidence="1">
    <location>
        <begin position="481"/>
        <end position="490"/>
    </location>
</feature>
<name>A0ABR3Z1C5_9PEZI</name>
<evidence type="ECO:0000256" key="1">
    <source>
        <dbReference type="SAM" id="MobiDB-lite"/>
    </source>
</evidence>
<evidence type="ECO:0000313" key="4">
    <source>
        <dbReference type="Proteomes" id="UP001583280"/>
    </source>
</evidence>
<dbReference type="Proteomes" id="UP001583280">
    <property type="component" value="Unassembled WGS sequence"/>
</dbReference>
<organism evidence="3 4">
    <name type="scientific">Ceratocystis pirilliformis</name>
    <dbReference type="NCBI Taxonomy" id="259994"/>
    <lineage>
        <taxon>Eukaryota</taxon>
        <taxon>Fungi</taxon>
        <taxon>Dikarya</taxon>
        <taxon>Ascomycota</taxon>
        <taxon>Pezizomycotina</taxon>
        <taxon>Sordariomycetes</taxon>
        <taxon>Hypocreomycetidae</taxon>
        <taxon>Microascales</taxon>
        <taxon>Ceratocystidaceae</taxon>
        <taxon>Ceratocystis</taxon>
    </lineage>
</organism>
<sequence>MALENPIQASSGDPLSNLSLDNTYIPSTSLPSYQNSRNGSSSNKIPAHFDLISPSDIVGPSPVTSNGTASTEIEDNEQANDAGTQSPQSASEPPQLKMLETNISDSMRLSTGEESISVIHAPQSFLAWSGRDTARSHEASETWESDQDHTADAAAISDKSSTHKQNVTERKTPSALVTNIKLTGYNIDVGTPRAQDLSRDFSDSSRGRPRSSSSLEKIEEIEDGDAIMGDGYRRQYSHSGFEVETLTSALQECWTLCNTLSNLSKIHRTRAFGRLETPDAYEKAWKCCWKLCQMLYTNFDDNTKSLHIDKTLELCREFCQSLFDIRLRPDNAGDSVLRVSFELNNHLFSAQDSSTLPEAFRERTLEFYVTLCHRLMKQRAELTMEADSLLRECWSLAEMLFSLRQKSHEKSSSDLVDILESAIQACWQLCDIFREGWSSIRPDRNTPRPQQPNFFAPQLDVTERSLPERNESRASNRSKASKRESLRSECHLPLPPETPVTEFDETPLSPSLSSPVQEPPNILVLGGLNKEGSRNGRWSSSASNMSGFSHTTAKTSSTITTHLQTESFHAMQIKVLILKLAVLAGFDRDSASDGKSGVTSLQSFAMSMDNELFGKTPKSRNLCQNFKRLIIGDLALPNFNQLPPRGKRVSASEMAKSVNVMIRRSAKYEFLQDLFFRVFNFMPEDVEDNGNGTFSIFV</sequence>
<evidence type="ECO:0000259" key="2">
    <source>
        <dbReference type="Pfam" id="PF24616"/>
    </source>
</evidence>
<proteinExistence type="predicted"/>
<comment type="caution">
    <text evidence="3">The sequence shown here is derived from an EMBL/GenBank/DDBJ whole genome shotgun (WGS) entry which is preliminary data.</text>
</comment>
<feature type="compositionally biased region" description="Basic and acidic residues" evidence="1">
    <location>
        <begin position="461"/>
        <end position="474"/>
    </location>
</feature>
<evidence type="ECO:0000313" key="3">
    <source>
        <dbReference type="EMBL" id="KAL1894095.1"/>
    </source>
</evidence>
<gene>
    <name evidence="3" type="ORF">Cpir12675_003830</name>
</gene>
<feature type="domain" description="DUF7624" evidence="2">
    <location>
        <begin position="560"/>
        <end position="694"/>
    </location>
</feature>
<feature type="compositionally biased region" description="Polar residues" evidence="1">
    <location>
        <begin position="7"/>
        <end position="44"/>
    </location>
</feature>
<feature type="region of interest" description="Disordered" evidence="1">
    <location>
        <begin position="1"/>
        <end position="95"/>
    </location>
</feature>
<accession>A0ABR3Z1C5</accession>
<feature type="compositionally biased region" description="Polar residues" evidence="1">
    <location>
        <begin position="62"/>
        <end position="71"/>
    </location>
</feature>
<feature type="compositionally biased region" description="Basic and acidic residues" evidence="1">
    <location>
        <begin position="137"/>
        <end position="151"/>
    </location>
</feature>
<protein>
    <recommendedName>
        <fullName evidence="2">DUF7624 domain-containing protein</fullName>
    </recommendedName>
</protein>
<dbReference type="Pfam" id="PF24616">
    <property type="entry name" value="DUF7624"/>
    <property type="match status" value="1"/>
</dbReference>
<feature type="region of interest" description="Disordered" evidence="1">
    <location>
        <begin position="137"/>
        <end position="172"/>
    </location>
</feature>
<feature type="region of interest" description="Disordered" evidence="1">
    <location>
        <begin position="441"/>
        <end position="519"/>
    </location>
</feature>
<feature type="compositionally biased region" description="Polar residues" evidence="1">
    <location>
        <begin position="79"/>
        <end position="92"/>
    </location>
</feature>
<feature type="region of interest" description="Disordered" evidence="1">
    <location>
        <begin position="193"/>
        <end position="215"/>
    </location>
</feature>